<dbReference type="InterPro" id="IPR050812">
    <property type="entry name" value="Preph/Arog_dehydrog"/>
</dbReference>
<dbReference type="InterPro" id="IPR036291">
    <property type="entry name" value="NAD(P)-bd_dom_sf"/>
</dbReference>
<proteinExistence type="inferred from homology"/>
<dbReference type="Gene3D" id="3.40.50.720">
    <property type="entry name" value="NAD(P)-binding Rossmann-like Domain"/>
    <property type="match status" value="1"/>
</dbReference>
<organism evidence="4 5">
    <name type="scientific">Candidatus Corynebacterium faecigallinarum</name>
    <dbReference type="NCBI Taxonomy" id="2838528"/>
    <lineage>
        <taxon>Bacteria</taxon>
        <taxon>Bacillati</taxon>
        <taxon>Actinomycetota</taxon>
        <taxon>Actinomycetes</taxon>
        <taxon>Mycobacteriales</taxon>
        <taxon>Corynebacteriaceae</taxon>
        <taxon>Corynebacterium</taxon>
    </lineage>
</organism>
<dbReference type="Gene3D" id="1.10.3660.10">
    <property type="entry name" value="6-phosphogluconate dehydrogenase C-terminal like domain"/>
    <property type="match status" value="1"/>
</dbReference>
<sequence>MPSATPTVPTSDPAPVCVLGLGLIGGSLLRDLRAAGRPAFGWNRSSATVEAALEEGFDVSGDLTTTLRRAAEQDALIVLGVPFPALPSMLDAIAEHAPGCGLTDVTSVKGDILSLVVEKGLAGRFVGGHPMAGTADSGWAATSTGLFSGAVWVVTHDNAPAETGAADTDPTSPHPWITVWRQVVELADTVGAAVVPARAATHDDAVARISHLPHVLAEALAITADQGGALALSLAASSFRDGTRVAGTAPALVRAMCENNRDALVAALDETIDLLTAARASLAAPDQDLTVLTGDGHDARLRFEARAGRTREAPSNRPFIRVVAGADGWLEQLHYAESVGAQIGVFAPTEP</sequence>
<evidence type="ECO:0000259" key="3">
    <source>
        <dbReference type="PROSITE" id="PS51176"/>
    </source>
</evidence>
<gene>
    <name evidence="4" type="ORF">H9751_00415</name>
</gene>
<dbReference type="Pfam" id="PF02153">
    <property type="entry name" value="PDH_N"/>
    <property type="match status" value="1"/>
</dbReference>
<dbReference type="Proteomes" id="UP000823858">
    <property type="component" value="Unassembled WGS sequence"/>
</dbReference>
<protein>
    <submittedName>
        <fullName evidence="4">Prephenate dehydrogenase</fullName>
        <ecNumber evidence="4">1.3.1.12</ecNumber>
    </submittedName>
</protein>
<keyword evidence="2 4" id="KW-0560">Oxidoreductase</keyword>
<dbReference type="AlphaFoldDB" id="A0A9D2QD87"/>
<dbReference type="PANTHER" id="PTHR21363">
    <property type="entry name" value="PREPHENATE DEHYDROGENASE"/>
    <property type="match status" value="1"/>
</dbReference>
<dbReference type="InterPro" id="IPR003099">
    <property type="entry name" value="Prephen_DH"/>
</dbReference>
<dbReference type="EC" id="1.3.1.12" evidence="4"/>
<feature type="domain" description="Prephenate/arogenate dehydrogenase" evidence="3">
    <location>
        <begin position="14"/>
        <end position="314"/>
    </location>
</feature>
<dbReference type="GO" id="GO:0070403">
    <property type="term" value="F:NAD+ binding"/>
    <property type="evidence" value="ECO:0007669"/>
    <property type="project" value="InterPro"/>
</dbReference>
<dbReference type="PROSITE" id="PS51176">
    <property type="entry name" value="PDH_ADH"/>
    <property type="match status" value="1"/>
</dbReference>
<dbReference type="InterPro" id="IPR008927">
    <property type="entry name" value="6-PGluconate_DH-like_C_sf"/>
</dbReference>
<reference evidence="4" key="1">
    <citation type="journal article" date="2021" name="PeerJ">
        <title>Extensive microbial diversity within the chicken gut microbiome revealed by metagenomics and culture.</title>
        <authorList>
            <person name="Gilroy R."/>
            <person name="Ravi A."/>
            <person name="Getino M."/>
            <person name="Pursley I."/>
            <person name="Horton D.L."/>
            <person name="Alikhan N.F."/>
            <person name="Baker D."/>
            <person name="Gharbi K."/>
            <person name="Hall N."/>
            <person name="Watson M."/>
            <person name="Adriaenssens E.M."/>
            <person name="Foster-Nyarko E."/>
            <person name="Jarju S."/>
            <person name="Secka A."/>
            <person name="Antonio M."/>
            <person name="Oren A."/>
            <person name="Chaudhuri R.R."/>
            <person name="La Ragione R."/>
            <person name="Hildebrand F."/>
            <person name="Pallen M.J."/>
        </authorList>
    </citation>
    <scope>NUCLEOTIDE SEQUENCE</scope>
    <source>
        <strain evidence="4">ChiHjej13B12-4958</strain>
    </source>
</reference>
<dbReference type="SUPFAM" id="SSF48179">
    <property type="entry name" value="6-phosphogluconate dehydrogenase C-terminal domain-like"/>
    <property type="match status" value="1"/>
</dbReference>
<dbReference type="SUPFAM" id="SSF51735">
    <property type="entry name" value="NAD(P)-binding Rossmann-fold domains"/>
    <property type="match status" value="1"/>
</dbReference>
<dbReference type="EMBL" id="DWVP01000001">
    <property type="protein sequence ID" value="HJC84023.1"/>
    <property type="molecule type" value="Genomic_DNA"/>
</dbReference>
<accession>A0A9D2QD87</accession>
<dbReference type="GO" id="GO:0008977">
    <property type="term" value="F:prephenate dehydrogenase (NAD+) activity"/>
    <property type="evidence" value="ECO:0007669"/>
    <property type="project" value="UniProtKB-EC"/>
</dbReference>
<comment type="similarity">
    <text evidence="1">Belongs to the prephenate/arogenate dehydrogenase family.</text>
</comment>
<dbReference type="NCBIfam" id="NF005108">
    <property type="entry name" value="PRK06545.1-6"/>
    <property type="match status" value="1"/>
</dbReference>
<dbReference type="GO" id="GO:0004665">
    <property type="term" value="F:prephenate dehydrogenase (NADP+) activity"/>
    <property type="evidence" value="ECO:0007669"/>
    <property type="project" value="InterPro"/>
</dbReference>
<dbReference type="InterPro" id="IPR046826">
    <property type="entry name" value="PDH_N"/>
</dbReference>
<dbReference type="PANTHER" id="PTHR21363:SF0">
    <property type="entry name" value="PREPHENATE DEHYDROGENASE [NADP(+)]"/>
    <property type="match status" value="1"/>
</dbReference>
<dbReference type="InterPro" id="IPR046825">
    <property type="entry name" value="PDH_C"/>
</dbReference>
<reference evidence="4" key="2">
    <citation type="submission" date="2021-04" db="EMBL/GenBank/DDBJ databases">
        <authorList>
            <person name="Gilroy R."/>
        </authorList>
    </citation>
    <scope>NUCLEOTIDE SEQUENCE</scope>
    <source>
        <strain evidence="4">ChiHjej13B12-4958</strain>
    </source>
</reference>
<evidence type="ECO:0000313" key="5">
    <source>
        <dbReference type="Proteomes" id="UP000823858"/>
    </source>
</evidence>
<dbReference type="Pfam" id="PF20463">
    <property type="entry name" value="PDH_C"/>
    <property type="match status" value="1"/>
</dbReference>
<evidence type="ECO:0000313" key="4">
    <source>
        <dbReference type="EMBL" id="HJC84023.1"/>
    </source>
</evidence>
<dbReference type="GO" id="GO:0006571">
    <property type="term" value="P:tyrosine biosynthetic process"/>
    <property type="evidence" value="ECO:0007669"/>
    <property type="project" value="InterPro"/>
</dbReference>
<comment type="caution">
    <text evidence="4">The sequence shown here is derived from an EMBL/GenBank/DDBJ whole genome shotgun (WGS) entry which is preliminary data.</text>
</comment>
<name>A0A9D2QD87_9CORY</name>
<evidence type="ECO:0000256" key="2">
    <source>
        <dbReference type="ARBA" id="ARBA00023002"/>
    </source>
</evidence>
<evidence type="ECO:0000256" key="1">
    <source>
        <dbReference type="ARBA" id="ARBA00007964"/>
    </source>
</evidence>